<accession>A0A915HP99</accession>
<keyword evidence="1" id="KW-1185">Reference proteome</keyword>
<dbReference type="WBParaSite" id="nRc.2.0.1.t03177-RA">
    <property type="protein sequence ID" value="nRc.2.0.1.t03177-RA"/>
    <property type="gene ID" value="nRc.2.0.1.g03177"/>
</dbReference>
<protein>
    <submittedName>
        <fullName evidence="2">Uncharacterized protein</fullName>
    </submittedName>
</protein>
<organism evidence="1 2">
    <name type="scientific">Romanomermis culicivorax</name>
    <name type="common">Nematode worm</name>
    <dbReference type="NCBI Taxonomy" id="13658"/>
    <lineage>
        <taxon>Eukaryota</taxon>
        <taxon>Metazoa</taxon>
        <taxon>Ecdysozoa</taxon>
        <taxon>Nematoda</taxon>
        <taxon>Enoplea</taxon>
        <taxon>Dorylaimia</taxon>
        <taxon>Mermithida</taxon>
        <taxon>Mermithoidea</taxon>
        <taxon>Mermithidae</taxon>
        <taxon>Romanomermis</taxon>
    </lineage>
</organism>
<evidence type="ECO:0000313" key="1">
    <source>
        <dbReference type="Proteomes" id="UP000887565"/>
    </source>
</evidence>
<evidence type="ECO:0000313" key="2">
    <source>
        <dbReference type="WBParaSite" id="nRc.2.0.1.t03177-RA"/>
    </source>
</evidence>
<name>A0A915HP99_ROMCU</name>
<dbReference type="Proteomes" id="UP000887565">
    <property type="component" value="Unplaced"/>
</dbReference>
<sequence length="114" mass="13301">MDRPTKTEWTGLLEKSPMGQKKENILAWIVVQLKKEWTRILRTWLCNDDLSENFVELNFESGAAKITKISSYFLGATARRRDPHVTLAEEKNETVLPSTHIIYKRLMKTGYNME</sequence>
<dbReference type="AlphaFoldDB" id="A0A915HP99"/>
<reference evidence="2" key="1">
    <citation type="submission" date="2022-11" db="UniProtKB">
        <authorList>
            <consortium name="WormBaseParasite"/>
        </authorList>
    </citation>
    <scope>IDENTIFICATION</scope>
</reference>
<proteinExistence type="predicted"/>